<organism evidence="3 4">
    <name type="scientific">Phenylobacterium koreense</name>
    <dbReference type="NCBI Taxonomy" id="266125"/>
    <lineage>
        <taxon>Bacteria</taxon>
        <taxon>Pseudomonadati</taxon>
        <taxon>Pseudomonadota</taxon>
        <taxon>Alphaproteobacteria</taxon>
        <taxon>Caulobacterales</taxon>
        <taxon>Caulobacteraceae</taxon>
        <taxon>Phenylobacterium</taxon>
    </lineage>
</organism>
<dbReference type="Proteomes" id="UP001549110">
    <property type="component" value="Unassembled WGS sequence"/>
</dbReference>
<gene>
    <name evidence="3" type="ORF">ABID41_001485</name>
</gene>
<feature type="chain" id="PRO_5045807398" evidence="2">
    <location>
        <begin position="24"/>
        <end position="245"/>
    </location>
</feature>
<sequence length="245" mass="25540">MNLVLRASILLLVLAGAPATAFAQDASDPIGNILDQVGQPAPATPTPPLPVPAPRAPPPAVARPTPAPPVAAPYPYGPRPQIAAPYAPSSSTYAPPPPNLSPSLAEPVFVDEYDRTPDRPMNSAEQGYENRMRSSFAAAQGMQGPLDGAWTLRSDAGQAVYTLLLVDKNNGRLEGAWRDPRRPGSRDSSGFLAAIQKIGTQLTASFYPSPGAGAVTLTLTPLGNGEWTGELTEGGARLGVVMSRN</sequence>
<evidence type="ECO:0000256" key="2">
    <source>
        <dbReference type="SAM" id="SignalP"/>
    </source>
</evidence>
<dbReference type="EMBL" id="JBEPLU010000001">
    <property type="protein sequence ID" value="MET3526390.1"/>
    <property type="molecule type" value="Genomic_DNA"/>
</dbReference>
<dbReference type="RefSeq" id="WP_354297370.1">
    <property type="nucleotide sequence ID" value="NZ_JBEPLU010000001.1"/>
</dbReference>
<comment type="caution">
    <text evidence="3">The sequence shown here is derived from an EMBL/GenBank/DDBJ whole genome shotgun (WGS) entry which is preliminary data.</text>
</comment>
<keyword evidence="4" id="KW-1185">Reference proteome</keyword>
<feature type="compositionally biased region" description="Pro residues" evidence="1">
    <location>
        <begin position="42"/>
        <end position="66"/>
    </location>
</feature>
<name>A0ABV2EH75_9CAUL</name>
<evidence type="ECO:0000313" key="3">
    <source>
        <dbReference type="EMBL" id="MET3526390.1"/>
    </source>
</evidence>
<protein>
    <submittedName>
        <fullName evidence="3">Uncharacterized protein</fullName>
    </submittedName>
</protein>
<evidence type="ECO:0000256" key="1">
    <source>
        <dbReference type="SAM" id="MobiDB-lite"/>
    </source>
</evidence>
<accession>A0ABV2EH75</accession>
<reference evidence="3 4" key="1">
    <citation type="submission" date="2024-06" db="EMBL/GenBank/DDBJ databases">
        <title>Genomic Encyclopedia of Type Strains, Phase IV (KMG-IV): sequencing the most valuable type-strain genomes for metagenomic binning, comparative biology and taxonomic classification.</title>
        <authorList>
            <person name="Goeker M."/>
        </authorList>
    </citation>
    <scope>NUCLEOTIDE SEQUENCE [LARGE SCALE GENOMIC DNA]</scope>
    <source>
        <strain evidence="3 4">DSM 17809</strain>
    </source>
</reference>
<evidence type="ECO:0000313" key="4">
    <source>
        <dbReference type="Proteomes" id="UP001549110"/>
    </source>
</evidence>
<proteinExistence type="predicted"/>
<keyword evidence="2" id="KW-0732">Signal</keyword>
<feature type="region of interest" description="Disordered" evidence="1">
    <location>
        <begin position="33"/>
        <end position="66"/>
    </location>
</feature>
<feature type="signal peptide" evidence="2">
    <location>
        <begin position="1"/>
        <end position="23"/>
    </location>
</feature>